<dbReference type="EMBL" id="BBQY01000039">
    <property type="protein sequence ID" value="GBH32500.1"/>
    <property type="molecule type" value="Genomic_DNA"/>
</dbReference>
<organism evidence="2 3">
    <name type="scientific">Sphingobium xenophagum</name>
    <dbReference type="NCBI Taxonomy" id="121428"/>
    <lineage>
        <taxon>Bacteria</taxon>
        <taxon>Pseudomonadati</taxon>
        <taxon>Pseudomonadota</taxon>
        <taxon>Alphaproteobacteria</taxon>
        <taxon>Sphingomonadales</taxon>
        <taxon>Sphingomonadaceae</taxon>
        <taxon>Sphingobium</taxon>
    </lineage>
</organism>
<protein>
    <submittedName>
        <fullName evidence="2">GDP-6-deoxy-D-talose 4-dehydrogenase</fullName>
    </submittedName>
</protein>
<name>A0A401J7E0_SPHXE</name>
<dbReference type="Gene3D" id="3.40.50.720">
    <property type="entry name" value="NAD(P)-binding Rossmann-like Domain"/>
    <property type="match status" value="1"/>
</dbReference>
<dbReference type="Pfam" id="PF16363">
    <property type="entry name" value="GDP_Man_Dehyd"/>
    <property type="match status" value="1"/>
</dbReference>
<evidence type="ECO:0000313" key="2">
    <source>
        <dbReference type="EMBL" id="GBH32500.1"/>
    </source>
</evidence>
<feature type="domain" description="NAD(P)-binding" evidence="1">
    <location>
        <begin position="30"/>
        <end position="267"/>
    </location>
</feature>
<evidence type="ECO:0000313" key="3">
    <source>
        <dbReference type="Proteomes" id="UP000290975"/>
    </source>
</evidence>
<reference evidence="2 3" key="1">
    <citation type="submission" date="2014-12" db="EMBL/GenBank/DDBJ databases">
        <title>Whole genome sequencing of Sphingobium xenophagum OW59.</title>
        <authorList>
            <person name="Ohta Y."/>
            <person name="Nishi S."/>
            <person name="Hatada Y."/>
        </authorList>
    </citation>
    <scope>NUCLEOTIDE SEQUENCE [LARGE SCALE GENOMIC DNA]</scope>
    <source>
        <strain evidence="2 3">OW59</strain>
    </source>
</reference>
<dbReference type="InterPro" id="IPR016040">
    <property type="entry name" value="NAD(P)-bd_dom"/>
</dbReference>
<dbReference type="PANTHER" id="PTHR43000">
    <property type="entry name" value="DTDP-D-GLUCOSE 4,6-DEHYDRATASE-RELATED"/>
    <property type="match status" value="1"/>
</dbReference>
<accession>A0A401J7E0</accession>
<gene>
    <name evidence="2" type="ORF">MBESOW_P3731</name>
</gene>
<comment type="caution">
    <text evidence="2">The sequence shown here is derived from an EMBL/GenBank/DDBJ whole genome shotgun (WGS) entry which is preliminary data.</text>
</comment>
<dbReference type="AlphaFoldDB" id="A0A401J7E0"/>
<evidence type="ECO:0000259" key="1">
    <source>
        <dbReference type="Pfam" id="PF16363"/>
    </source>
</evidence>
<dbReference type="SUPFAM" id="SSF51735">
    <property type="entry name" value="NAD(P)-binding Rossmann-fold domains"/>
    <property type="match status" value="1"/>
</dbReference>
<sequence length="284" mass="31133">MRVALTGATGFTGRFVNSALKKAGLTPVALQVDLRDREAVDKIVAAADFDRIIHLAGYAFVNAADWDSFYKINQLGTLNLLDAVARKKPGARCIIASSAQVYGPNAEGLISEDAPTNPTNHYALSKWAMERGAKLWRDKLEIVTTRPFNYTGLGQDTQYLIPKIVDHFRRRADVIELGNMWVRRDFGDVRSVADAYVGLTLAADVSPVVNIATGTVSSIGDILAELTALSGHHIEVQVNPAFIRQGDVKVLGGSPKILRENLPDWQPVSLNDTLKWMYNASKNE</sequence>
<proteinExistence type="predicted"/>
<dbReference type="InterPro" id="IPR036291">
    <property type="entry name" value="NAD(P)-bd_dom_sf"/>
</dbReference>
<dbReference type="Proteomes" id="UP000290975">
    <property type="component" value="Unassembled WGS sequence"/>
</dbReference>
<dbReference type="RefSeq" id="WP_130754442.1">
    <property type="nucleotide sequence ID" value="NZ_BBQY01000039.1"/>
</dbReference>
<dbReference type="Gene3D" id="3.90.25.10">
    <property type="entry name" value="UDP-galactose 4-epimerase, domain 1"/>
    <property type="match status" value="1"/>
</dbReference>
<keyword evidence="3" id="KW-1185">Reference proteome</keyword>